<protein>
    <submittedName>
        <fullName evidence="6">Cyclopropane-fatty-acyl-phospholipid synthase</fullName>
    </submittedName>
</protein>
<dbReference type="PANTHER" id="PTHR43667">
    <property type="entry name" value="CYCLOPROPANE-FATTY-ACYL-PHOSPHOLIPID SYNTHASE"/>
    <property type="match status" value="1"/>
</dbReference>
<dbReference type="EMBL" id="PFEF01000010">
    <property type="protein sequence ID" value="PJE64058.1"/>
    <property type="molecule type" value="Genomic_DNA"/>
</dbReference>
<evidence type="ECO:0000313" key="6">
    <source>
        <dbReference type="EMBL" id="PJE64058.1"/>
    </source>
</evidence>
<dbReference type="InterPro" id="IPR050723">
    <property type="entry name" value="CFA/CMAS"/>
</dbReference>
<evidence type="ECO:0000256" key="5">
    <source>
        <dbReference type="ARBA" id="ARBA00023098"/>
    </source>
</evidence>
<dbReference type="NCBIfam" id="NF008686">
    <property type="entry name" value="PRK11705.1"/>
    <property type="match status" value="1"/>
</dbReference>
<dbReference type="Proteomes" id="UP000229098">
    <property type="component" value="Unassembled WGS sequence"/>
</dbReference>
<dbReference type="Gene3D" id="3.40.50.150">
    <property type="entry name" value="Vaccinia Virus protein VP39"/>
    <property type="match status" value="1"/>
</dbReference>
<dbReference type="Pfam" id="PF02353">
    <property type="entry name" value="CMAS"/>
    <property type="match status" value="1"/>
</dbReference>
<dbReference type="GO" id="GO:0008610">
    <property type="term" value="P:lipid biosynthetic process"/>
    <property type="evidence" value="ECO:0007669"/>
    <property type="project" value="InterPro"/>
</dbReference>
<dbReference type="GO" id="GO:0032259">
    <property type="term" value="P:methylation"/>
    <property type="evidence" value="ECO:0007669"/>
    <property type="project" value="UniProtKB-KW"/>
</dbReference>
<dbReference type="CDD" id="cd02440">
    <property type="entry name" value="AdoMet_MTases"/>
    <property type="match status" value="1"/>
</dbReference>
<dbReference type="PIRSF" id="PIRSF003085">
    <property type="entry name" value="CMAS"/>
    <property type="match status" value="1"/>
</dbReference>
<dbReference type="InterPro" id="IPR003333">
    <property type="entry name" value="CMAS"/>
</dbReference>
<reference evidence="7" key="1">
    <citation type="submission" date="2017-09" db="EMBL/GenBank/DDBJ databases">
        <title>Depth-based differentiation of microbial function through sediment-hosted aquifers and enrichment of novel symbionts in the deep terrestrial subsurface.</title>
        <authorList>
            <person name="Probst A.J."/>
            <person name="Ladd B."/>
            <person name="Jarett J.K."/>
            <person name="Geller-Mcgrath D.E."/>
            <person name="Sieber C.M.K."/>
            <person name="Emerson J.B."/>
            <person name="Anantharaman K."/>
            <person name="Thomas B.C."/>
            <person name="Malmstrom R."/>
            <person name="Stieglmeier M."/>
            <person name="Klingl A."/>
            <person name="Woyke T."/>
            <person name="Ryan C.M."/>
            <person name="Banfield J.F."/>
        </authorList>
    </citation>
    <scope>NUCLEOTIDE SEQUENCE [LARGE SCALE GENOMIC DNA]</scope>
</reference>
<keyword evidence="3" id="KW-0808">Transferase</keyword>
<dbReference type="InterPro" id="IPR029063">
    <property type="entry name" value="SAM-dependent_MTases_sf"/>
</dbReference>
<dbReference type="PANTHER" id="PTHR43667:SF1">
    <property type="entry name" value="CYCLOPROPANE-FATTY-ACYL-PHOSPHOLIPID SYNTHASE"/>
    <property type="match status" value="1"/>
</dbReference>
<keyword evidence="5" id="KW-0443">Lipid metabolism</keyword>
<evidence type="ECO:0000256" key="3">
    <source>
        <dbReference type="ARBA" id="ARBA00022679"/>
    </source>
</evidence>
<evidence type="ECO:0000256" key="4">
    <source>
        <dbReference type="ARBA" id="ARBA00022691"/>
    </source>
</evidence>
<organism evidence="6 7">
    <name type="scientific">Candidatus Ryanbacteria bacterium CG10_big_fil_rev_8_21_14_0_10_43_42</name>
    <dbReference type="NCBI Taxonomy" id="1974864"/>
    <lineage>
        <taxon>Bacteria</taxon>
        <taxon>Candidatus Ryaniibacteriota</taxon>
    </lineage>
</organism>
<sequence>MPDMQEYGIFPFRSTDAYFTRKAFEECGVITNGQNPWDPTIKDSRFYQRIKRHGSVGLGDSYMENWWECEDIAGMIKRLLAGDIRKHFEGFRIWCMYYLPQLINWSRWRPYEVANRHYSLGIKLYELMLDKRLVYSCGYWENATTLNEAQEAKLDLICRKLDLRNGQILLDIGCGWGSLMAYAAERYDAICVGLTVSKPQASYINTIAKRNNLRMIAHVGDWSHFSGGRYDAVASIGMFEHVGWRNYRKFFRIVSGILKPNGRFLLHTMGSAKTFHTGDPWVRKRIFPNSSLGSRCQIERANGNTFYMKDWHTFDQDYYPKTLRTWFNQFSANWDEIKKDGGYDDAFYRMWEFYLLSFAGAFEAEKILLWQILFSREQGHIEEVR</sequence>
<keyword evidence="4" id="KW-0949">S-adenosyl-L-methionine</keyword>
<dbReference type="SUPFAM" id="SSF53335">
    <property type="entry name" value="S-adenosyl-L-methionine-dependent methyltransferases"/>
    <property type="match status" value="1"/>
</dbReference>
<evidence type="ECO:0000256" key="1">
    <source>
        <dbReference type="ARBA" id="ARBA00010815"/>
    </source>
</evidence>
<keyword evidence="2" id="KW-0489">Methyltransferase</keyword>
<proteinExistence type="inferred from homology"/>
<gene>
    <name evidence="6" type="ORF">COU90_04275</name>
</gene>
<dbReference type="GO" id="GO:0008168">
    <property type="term" value="F:methyltransferase activity"/>
    <property type="evidence" value="ECO:0007669"/>
    <property type="project" value="UniProtKB-KW"/>
</dbReference>
<accession>A0A2M8KVV5</accession>
<dbReference type="AlphaFoldDB" id="A0A2M8KVV5"/>
<name>A0A2M8KVV5_9BACT</name>
<evidence type="ECO:0000256" key="2">
    <source>
        <dbReference type="ARBA" id="ARBA00022603"/>
    </source>
</evidence>
<comment type="similarity">
    <text evidence="1">Belongs to the CFA/CMAS family.</text>
</comment>
<evidence type="ECO:0000313" key="7">
    <source>
        <dbReference type="Proteomes" id="UP000229098"/>
    </source>
</evidence>
<comment type="caution">
    <text evidence="6">The sequence shown here is derived from an EMBL/GenBank/DDBJ whole genome shotgun (WGS) entry which is preliminary data.</text>
</comment>